<evidence type="ECO:0000313" key="2">
    <source>
        <dbReference type="Proteomes" id="UP000461754"/>
    </source>
</evidence>
<dbReference type="Pfam" id="PF20536">
    <property type="entry name" value="DUF6751"/>
    <property type="match status" value="1"/>
</dbReference>
<keyword evidence="2" id="KW-1185">Reference proteome</keyword>
<proteinExistence type="predicted"/>
<protein>
    <submittedName>
        <fullName evidence="1">Uncharacterized protein</fullName>
    </submittedName>
</protein>
<name>A0A7X2NEZ8_9FIRM</name>
<reference evidence="1 2" key="1">
    <citation type="submission" date="2019-08" db="EMBL/GenBank/DDBJ databases">
        <title>In-depth cultivation of the pig gut microbiome towards novel bacterial diversity and tailored functional studies.</title>
        <authorList>
            <person name="Wylensek D."/>
            <person name="Hitch T.C.A."/>
            <person name="Clavel T."/>
        </authorList>
    </citation>
    <scope>NUCLEOTIDE SEQUENCE [LARGE SCALE GENOMIC DNA]</scope>
    <source>
        <strain evidence="1 2">RF-744-FAT-4</strain>
    </source>
</reference>
<dbReference type="RefSeq" id="WP_154575279.1">
    <property type="nucleotide sequence ID" value="NZ_VUMO01000001.1"/>
</dbReference>
<evidence type="ECO:0000313" key="1">
    <source>
        <dbReference type="EMBL" id="MSS18868.1"/>
    </source>
</evidence>
<accession>A0A7X2NEZ8</accession>
<organism evidence="1 2">
    <name type="scientific">Pseudoramibacter porci</name>
    <dbReference type="NCBI Taxonomy" id="2606631"/>
    <lineage>
        <taxon>Bacteria</taxon>
        <taxon>Bacillati</taxon>
        <taxon>Bacillota</taxon>
        <taxon>Clostridia</taxon>
        <taxon>Eubacteriales</taxon>
        <taxon>Eubacteriaceae</taxon>
        <taxon>Pseudoramibacter</taxon>
    </lineage>
</organism>
<comment type="caution">
    <text evidence="1">The sequence shown here is derived from an EMBL/GenBank/DDBJ whole genome shotgun (WGS) entry which is preliminary data.</text>
</comment>
<dbReference type="InterPro" id="IPR046639">
    <property type="entry name" value="DUF6751"/>
</dbReference>
<dbReference type="EMBL" id="VUMO01000001">
    <property type="protein sequence ID" value="MSS18868.1"/>
    <property type="molecule type" value="Genomic_DNA"/>
</dbReference>
<dbReference type="Proteomes" id="UP000461754">
    <property type="component" value="Unassembled WGS sequence"/>
</dbReference>
<sequence length="108" mass="11949">MKATIFHKTWDAAEECDRYDKTVVNALHIQNEQALIISGKTVYSGDQLIFYLPIGTTVDKEDMIAKGECPIEGETKAELLDAGCLLVTSVHVLDYGSAHMQHIKVIAK</sequence>
<dbReference type="AlphaFoldDB" id="A0A7X2NEZ8"/>
<gene>
    <name evidence="1" type="ORF">FYJ52_00325</name>
</gene>